<reference evidence="2 3" key="1">
    <citation type="submission" date="2015-09" db="EMBL/GenBank/DDBJ databases">
        <title>Draft genome sequence of Kouleothrix aurantiaca JCM 19913.</title>
        <authorList>
            <person name="Hemp J."/>
        </authorList>
    </citation>
    <scope>NUCLEOTIDE SEQUENCE [LARGE SCALE GENOMIC DNA]</scope>
    <source>
        <strain evidence="2 3">COM-B</strain>
    </source>
</reference>
<dbReference type="SMART" id="SM00065">
    <property type="entry name" value="GAF"/>
    <property type="match status" value="2"/>
</dbReference>
<accession>A0A0P9DDX0</accession>
<dbReference type="AlphaFoldDB" id="A0A0P9DDX0"/>
<dbReference type="EMBL" id="LJCR01001095">
    <property type="protein sequence ID" value="KPV51050.1"/>
    <property type="molecule type" value="Genomic_DNA"/>
</dbReference>
<dbReference type="InterPro" id="IPR029016">
    <property type="entry name" value="GAF-like_dom_sf"/>
</dbReference>
<proteinExistence type="predicted"/>
<feature type="domain" description="GAF" evidence="1">
    <location>
        <begin position="27"/>
        <end position="168"/>
    </location>
</feature>
<dbReference type="Proteomes" id="UP000050509">
    <property type="component" value="Unassembled WGS sequence"/>
</dbReference>
<evidence type="ECO:0000313" key="2">
    <source>
        <dbReference type="EMBL" id="KPV51050.1"/>
    </source>
</evidence>
<dbReference type="InterPro" id="IPR003018">
    <property type="entry name" value="GAF"/>
</dbReference>
<feature type="non-terminal residue" evidence="2">
    <location>
        <position position="352"/>
    </location>
</feature>
<name>A0A0P9DDX0_9CHLR</name>
<comment type="caution">
    <text evidence="2">The sequence shown here is derived from an EMBL/GenBank/DDBJ whole genome shotgun (WGS) entry which is preliminary data.</text>
</comment>
<protein>
    <recommendedName>
        <fullName evidence="1">GAF domain-containing protein</fullName>
    </recommendedName>
</protein>
<organism evidence="2 3">
    <name type="scientific">Kouleothrix aurantiaca</name>
    <dbReference type="NCBI Taxonomy" id="186479"/>
    <lineage>
        <taxon>Bacteria</taxon>
        <taxon>Bacillati</taxon>
        <taxon>Chloroflexota</taxon>
        <taxon>Chloroflexia</taxon>
        <taxon>Chloroflexales</taxon>
        <taxon>Roseiflexineae</taxon>
        <taxon>Roseiflexaceae</taxon>
        <taxon>Kouleothrix</taxon>
    </lineage>
</organism>
<evidence type="ECO:0000313" key="3">
    <source>
        <dbReference type="Proteomes" id="UP000050509"/>
    </source>
</evidence>
<sequence length="352" mass="37587">MLTSPATTQLPLQLLASAARLLSSDEPFASRIHQLFALLREAVPFHDARLVFWPQSTEAAEPGEHIRTEQGWHAYWIDDLTDLAVQRGSPVQTTIPFKQLLDDSDSSLPGEISYFGTPIAWGGQTWGVLELRAAGAGGVAPADQAFVAALAPLLASAIAVEQPASALPVLASSADELTGEQAHEIMVLRQEMEAPLSLGSLLTMLLRQALDATGAGAGAISLVDAERGELVVQAIEGYPQAGPSLYGEPRRRISWEQGLVGRVARTGRSLLSRDVNREPDYQAGGPAMRAELAVPINAGDKTLAVLVLSSPRTAAFGESEVAFAQELCSVAPQPLRRALRYQELLETSTQLN</sequence>
<dbReference type="SUPFAM" id="SSF55781">
    <property type="entry name" value="GAF domain-like"/>
    <property type="match status" value="2"/>
</dbReference>
<evidence type="ECO:0000259" key="1">
    <source>
        <dbReference type="SMART" id="SM00065"/>
    </source>
</evidence>
<keyword evidence="3" id="KW-1185">Reference proteome</keyword>
<dbReference type="Gene3D" id="3.30.450.40">
    <property type="match status" value="2"/>
</dbReference>
<dbReference type="Pfam" id="PF13185">
    <property type="entry name" value="GAF_2"/>
    <property type="match status" value="1"/>
</dbReference>
<gene>
    <name evidence="2" type="ORF">SE17_23425</name>
</gene>
<feature type="domain" description="GAF" evidence="1">
    <location>
        <begin position="197"/>
        <end position="345"/>
    </location>
</feature>